<feature type="region of interest" description="Disordered" evidence="2">
    <location>
        <begin position="1"/>
        <end position="20"/>
    </location>
</feature>
<dbReference type="GO" id="GO:0008168">
    <property type="term" value="F:methyltransferase activity"/>
    <property type="evidence" value="ECO:0007669"/>
    <property type="project" value="UniProtKB-KW"/>
</dbReference>
<dbReference type="InterPro" id="IPR029063">
    <property type="entry name" value="SAM-dependent_MTases_sf"/>
</dbReference>
<reference evidence="4 5" key="1">
    <citation type="journal article" date="2019" name="Int. J. Syst. Evol. Microbiol.">
        <title>The Global Catalogue of Microorganisms (GCM) 10K type strain sequencing project: providing services to taxonomists for standard genome sequencing and annotation.</title>
        <authorList>
            <consortium name="The Broad Institute Genomics Platform"/>
            <consortium name="The Broad Institute Genome Sequencing Center for Infectious Disease"/>
            <person name="Wu L."/>
            <person name="Ma J."/>
        </authorList>
    </citation>
    <scope>NUCLEOTIDE SEQUENCE [LARGE SCALE GENOMIC DNA]</scope>
    <source>
        <strain evidence="4 5">JCM 16227</strain>
    </source>
</reference>
<evidence type="ECO:0000256" key="2">
    <source>
        <dbReference type="SAM" id="MobiDB-lite"/>
    </source>
</evidence>
<dbReference type="CDD" id="cd02440">
    <property type="entry name" value="AdoMet_MTases"/>
    <property type="match status" value="1"/>
</dbReference>
<evidence type="ECO:0000259" key="3">
    <source>
        <dbReference type="Pfam" id="PF13649"/>
    </source>
</evidence>
<dbReference type="GO" id="GO:0032259">
    <property type="term" value="P:methylation"/>
    <property type="evidence" value="ECO:0007669"/>
    <property type="project" value="UniProtKB-KW"/>
</dbReference>
<dbReference type="Proteomes" id="UP001501170">
    <property type="component" value="Unassembled WGS sequence"/>
</dbReference>
<evidence type="ECO:0000313" key="5">
    <source>
        <dbReference type="Proteomes" id="UP001501170"/>
    </source>
</evidence>
<dbReference type="Pfam" id="PF13649">
    <property type="entry name" value="Methyltransf_25"/>
    <property type="match status" value="1"/>
</dbReference>
<dbReference type="SUPFAM" id="SSF53335">
    <property type="entry name" value="S-adenosyl-L-methionine-dependent methyltransferases"/>
    <property type="match status" value="1"/>
</dbReference>
<name>A0ABN3H335_9ACTN</name>
<sequence>MSEHQHDHDQQQAPRHPVSAAEWDELYESSDRLWTTNVNPALIAEVGDLPAGSAFDLGCGEGADARWLADHGWTVVGADISTVALKRAAATDSRETITWLPFDVTADQFDRTYDLVALSYFHIASDDVAVLQKIADAVGPGGTLLVVMHDPEGMRAHGRSPDGFLWPRDMVRLLGEGWEVVTDEARDRGIPAGGGHHVRDVVLRMRRV</sequence>
<evidence type="ECO:0000313" key="4">
    <source>
        <dbReference type="EMBL" id="GAA2368062.1"/>
    </source>
</evidence>
<evidence type="ECO:0000256" key="1">
    <source>
        <dbReference type="ARBA" id="ARBA00022679"/>
    </source>
</evidence>
<comment type="caution">
    <text evidence="4">The sequence shown here is derived from an EMBL/GenBank/DDBJ whole genome shotgun (WGS) entry which is preliminary data.</text>
</comment>
<dbReference type="Gene3D" id="3.40.50.150">
    <property type="entry name" value="Vaccinia Virus protein VP39"/>
    <property type="match status" value="1"/>
</dbReference>
<dbReference type="EMBL" id="BAAARB010000002">
    <property type="protein sequence ID" value="GAA2368062.1"/>
    <property type="molecule type" value="Genomic_DNA"/>
</dbReference>
<dbReference type="PANTHER" id="PTHR43861">
    <property type="entry name" value="TRANS-ACONITATE 2-METHYLTRANSFERASE-RELATED"/>
    <property type="match status" value="1"/>
</dbReference>
<keyword evidence="5" id="KW-1185">Reference proteome</keyword>
<keyword evidence="4" id="KW-0489">Methyltransferase</keyword>
<dbReference type="PANTHER" id="PTHR43861:SF3">
    <property type="entry name" value="PUTATIVE (AFU_ORTHOLOGUE AFUA_2G14390)-RELATED"/>
    <property type="match status" value="1"/>
</dbReference>
<dbReference type="RefSeq" id="WP_006896725.1">
    <property type="nucleotide sequence ID" value="NZ_BAAARB010000002.1"/>
</dbReference>
<accession>A0ABN3H335</accession>
<dbReference type="InterPro" id="IPR041698">
    <property type="entry name" value="Methyltransf_25"/>
</dbReference>
<keyword evidence="1" id="KW-0808">Transferase</keyword>
<protein>
    <submittedName>
        <fullName evidence="4">Class I SAM-dependent methyltransferase</fullName>
    </submittedName>
</protein>
<feature type="domain" description="Methyltransferase" evidence="3">
    <location>
        <begin position="56"/>
        <end position="142"/>
    </location>
</feature>
<feature type="compositionally biased region" description="Basic and acidic residues" evidence="2">
    <location>
        <begin position="1"/>
        <end position="10"/>
    </location>
</feature>
<proteinExistence type="predicted"/>
<gene>
    <name evidence="4" type="ORF">GCM10009855_04180</name>
</gene>
<organism evidence="4 5">
    <name type="scientific">Gordonia cholesterolivorans</name>
    <dbReference type="NCBI Taxonomy" id="559625"/>
    <lineage>
        <taxon>Bacteria</taxon>
        <taxon>Bacillati</taxon>
        <taxon>Actinomycetota</taxon>
        <taxon>Actinomycetes</taxon>
        <taxon>Mycobacteriales</taxon>
        <taxon>Gordoniaceae</taxon>
        <taxon>Gordonia</taxon>
    </lineage>
</organism>